<dbReference type="InterPro" id="IPR051710">
    <property type="entry name" value="Phosphatase_SH3-domain"/>
</dbReference>
<dbReference type="InterPro" id="IPR029033">
    <property type="entry name" value="His_PPase_superfam"/>
</dbReference>
<dbReference type="Proteomes" id="UP000053232">
    <property type="component" value="Unassembled WGS sequence"/>
</dbReference>
<evidence type="ECO:0000313" key="3">
    <source>
        <dbReference type="Proteomes" id="UP000053232"/>
    </source>
</evidence>
<dbReference type="PANTHER" id="PTHR16469">
    <property type="entry name" value="UBIQUITIN-ASSOCIATED AND SH3 DOMAIN-CONTAINING BA-RELATED"/>
    <property type="match status" value="1"/>
</dbReference>
<evidence type="ECO:0008006" key="4">
    <source>
        <dbReference type="Google" id="ProtNLM"/>
    </source>
</evidence>
<sequence length="295" mass="33545">MILVRHSERADDPSIPHSIKVKQDDIIIEYDAQLSRPTGKQQAIDTACTLKNKLQNPAEFGVDIDNAEIFLFSSPFLMCLETATAIAKELKCKSISVQDPLSDILMKSWYKEDPFLGLTTKLTSNKEKFVEFLKAQYNLNELTIDYKRAANLVNYPETVEATSKRFRAFYKTIVEKYFPDFIKTNERSRIVIMVTHGVPAHNPFLHMFEADKDCVFLDYSAITIVEKVGKANPYPVGQDQKDQNNGKNSGQNQKDQQQQVGDKSCDGSYMNQIGAWEIKIFGDATHLDKDRIAML</sequence>
<dbReference type="CDD" id="cd07040">
    <property type="entry name" value="HP"/>
    <property type="match status" value="1"/>
</dbReference>
<comment type="caution">
    <text evidence="2">The sequence shown here is derived from an EMBL/GenBank/DDBJ whole genome shotgun (WGS) entry which is preliminary data.</text>
</comment>
<dbReference type="SUPFAM" id="SSF53254">
    <property type="entry name" value="Phosphoglycerate mutase-like"/>
    <property type="match status" value="1"/>
</dbReference>
<proteinExistence type="predicted"/>
<dbReference type="EMBL" id="ARYC01004173">
    <property type="protein sequence ID" value="KEJ82794.1"/>
    <property type="molecule type" value="Genomic_DNA"/>
</dbReference>
<evidence type="ECO:0000313" key="2">
    <source>
        <dbReference type="EMBL" id="KEJ82794.1"/>
    </source>
</evidence>
<protein>
    <recommendedName>
        <fullName evidence="4">Phosphoglycerate mutase family protein</fullName>
    </recommendedName>
</protein>
<accession>A0A073HZB6</accession>
<gene>
    <name evidence="2" type="ORF">OXYTRIMIC_620</name>
</gene>
<feature type="compositionally biased region" description="Low complexity" evidence="1">
    <location>
        <begin position="245"/>
        <end position="262"/>
    </location>
</feature>
<feature type="region of interest" description="Disordered" evidence="1">
    <location>
        <begin position="233"/>
        <end position="264"/>
    </location>
</feature>
<organism evidence="2 3">
    <name type="scientific">Oxytricha trifallax</name>
    <dbReference type="NCBI Taxonomy" id="1172189"/>
    <lineage>
        <taxon>Eukaryota</taxon>
        <taxon>Sar</taxon>
        <taxon>Alveolata</taxon>
        <taxon>Ciliophora</taxon>
        <taxon>Intramacronucleata</taxon>
        <taxon>Spirotrichea</taxon>
        <taxon>Stichotrichia</taxon>
        <taxon>Sporadotrichida</taxon>
        <taxon>Oxytrichidae</taxon>
        <taxon>Oxytrichinae</taxon>
        <taxon>Oxytricha</taxon>
    </lineage>
</organism>
<reference evidence="3" key="1">
    <citation type="journal article" date="2014" name="Cell">
        <title>The Architecture of a Scrambled Genome Reveals Massive Levels of Genomic Rearrangement during Development.</title>
        <authorList>
            <person name="Chen X."/>
            <person name="Bracht J.R."/>
            <person name="Goldman A.D."/>
            <person name="Dolzhenko E."/>
            <person name="Clay D.M."/>
            <person name="Swart E.C."/>
            <person name="Perlman D.H."/>
            <person name="Doak T.G."/>
            <person name="Stuart A."/>
            <person name="Amemiya C.T."/>
            <person name="Sebra R.P."/>
            <person name="Landweber L.F."/>
        </authorList>
    </citation>
    <scope>NUCLEOTIDE SEQUENCE [LARGE SCALE GENOMIC DNA]</scope>
    <source>
        <strain evidence="3">JRB310</strain>
    </source>
</reference>
<dbReference type="PANTHER" id="PTHR16469:SF27">
    <property type="entry name" value="UBIQUITIN-ASSOCIATED AND SH3 DOMAIN-CONTAINING BA-RELATED"/>
    <property type="match status" value="1"/>
</dbReference>
<dbReference type="AlphaFoldDB" id="A0A073HZB6"/>
<evidence type="ECO:0000256" key="1">
    <source>
        <dbReference type="SAM" id="MobiDB-lite"/>
    </source>
</evidence>
<keyword evidence="3" id="KW-1185">Reference proteome</keyword>
<name>A0A073HZB6_9SPIT</name>
<dbReference type="Gene3D" id="3.40.50.1240">
    <property type="entry name" value="Phosphoglycerate mutase-like"/>
    <property type="match status" value="1"/>
</dbReference>